<name>A0ABY8CEA0_9ARCH</name>
<keyword evidence="2" id="KW-1185">Reference proteome</keyword>
<sequence>MSKSEQIEKIELGSNDVKARFDLPRGEAEGAILLLPGISSGPFGGIFDQFAEKAKEENFMVMRYESWENLPELQEKTMDSIIKEINEALEYLESLDTERTYLVAKSFSAGMILAGKIDRADKITLWAPAIGFQEKSNIEELREKRLGGIDDVTDIKIDSEYIKQEVPVKIIHGVEDEVVPVANSESIVSGISEAEIEKLMETGHAYEGKENALIRKTIEFLNQ</sequence>
<proteinExistence type="predicted"/>
<dbReference type="Proteomes" id="UP001218034">
    <property type="component" value="Chromosome"/>
</dbReference>
<dbReference type="SUPFAM" id="SSF53474">
    <property type="entry name" value="alpha/beta-Hydrolases"/>
    <property type="match status" value="1"/>
</dbReference>
<gene>
    <name evidence="1" type="ORF">SVXNc_0492</name>
</gene>
<evidence type="ECO:0000313" key="2">
    <source>
        <dbReference type="Proteomes" id="UP001218034"/>
    </source>
</evidence>
<dbReference type="EMBL" id="CP104395">
    <property type="protein sequence ID" value="WEL19512.1"/>
    <property type="molecule type" value="Genomic_DNA"/>
</dbReference>
<dbReference type="GeneID" id="90589928"/>
<dbReference type="RefSeq" id="WP_347722381.1">
    <property type="nucleotide sequence ID" value="NZ_CP104395.1"/>
</dbReference>
<reference evidence="1 2" key="1">
    <citation type="submission" date="2022-09" db="EMBL/GenBank/DDBJ databases">
        <title>Xylan utilization by haloarchaea-nanohaloarchaea associations.</title>
        <authorList>
            <person name="Yakimov M."/>
        </authorList>
    </citation>
    <scope>NUCLEOTIDE SEQUENCE [LARGE SCALE GENOMIC DNA]</scope>
    <source>
        <strain evidence="1 2">SVXNc</strain>
    </source>
</reference>
<dbReference type="InterPro" id="IPR029058">
    <property type="entry name" value="AB_hydrolase_fold"/>
</dbReference>
<organism evidence="1 2">
    <name type="scientific">Candidatus Nanohalococcus occultus</name>
    <dbReference type="NCBI Taxonomy" id="2978047"/>
    <lineage>
        <taxon>Archaea</taxon>
        <taxon>Candidatus Nanohalarchaeota</taxon>
        <taxon>Candidatus Nanohalarchaeota incertae sedis</taxon>
        <taxon>Candidatus Nanohalococcus</taxon>
    </lineage>
</organism>
<evidence type="ECO:0000313" key="1">
    <source>
        <dbReference type="EMBL" id="WEL19512.1"/>
    </source>
</evidence>
<accession>A0ABY8CEA0</accession>
<evidence type="ECO:0008006" key="3">
    <source>
        <dbReference type="Google" id="ProtNLM"/>
    </source>
</evidence>
<protein>
    <recommendedName>
        <fullName evidence="3">Alpha/beta hydrolase</fullName>
    </recommendedName>
</protein>
<dbReference type="Gene3D" id="3.40.50.1820">
    <property type="entry name" value="alpha/beta hydrolase"/>
    <property type="match status" value="1"/>
</dbReference>